<dbReference type="PANTHER" id="PTHR14741:SF32">
    <property type="entry name" value="TRIMETHYLGUANOSINE SYNTHASE"/>
    <property type="match status" value="1"/>
</dbReference>
<proteinExistence type="inferred from homology"/>
<comment type="catalytic activity">
    <reaction evidence="6">
        <text>a 5'-end (N(7)-methyl 5'-triphosphoguanosine)-ribonucleoside in snRNA + S-adenosyl-L-methionine = a 5'-end (N(2),N(7)-dimethyl 5'-triphosphoguanosine)-ribonucleoside in snRNA + S-adenosyl-L-homocysteine + H(+)</text>
        <dbReference type="Rhea" id="RHEA:78471"/>
        <dbReference type="Rhea" id="RHEA-COMP:19085"/>
        <dbReference type="Rhea" id="RHEA-COMP:19087"/>
        <dbReference type="ChEBI" id="CHEBI:15378"/>
        <dbReference type="ChEBI" id="CHEBI:57856"/>
        <dbReference type="ChEBI" id="CHEBI:59789"/>
        <dbReference type="ChEBI" id="CHEBI:156461"/>
        <dbReference type="ChEBI" id="CHEBI:172880"/>
    </reaction>
    <physiologicalReaction direction="left-to-right" evidence="6">
        <dbReference type="Rhea" id="RHEA:78472"/>
    </physiologicalReaction>
</comment>
<dbReference type="GO" id="GO:0005634">
    <property type="term" value="C:nucleus"/>
    <property type="evidence" value="ECO:0007669"/>
    <property type="project" value="TreeGrafter"/>
</dbReference>
<protein>
    <recommendedName>
        <fullName evidence="1">Trimethylguanosine synthase</fullName>
    </recommendedName>
    <alternativeName>
        <fullName evidence="7">Cap-specific guanine-N(2) methyltransferase</fullName>
    </alternativeName>
</protein>
<dbReference type="Proteomes" id="UP000094565">
    <property type="component" value="Chromosome 2"/>
</dbReference>
<dbReference type="InterPro" id="IPR029063">
    <property type="entry name" value="SAM-dependent_MTases_sf"/>
</dbReference>
<dbReference type="InterPro" id="IPR019012">
    <property type="entry name" value="RNA_cap_Gua-N2-MeTrfase"/>
</dbReference>
<comment type="catalytic activity">
    <reaction evidence="4">
        <text>a 5'-end (N(7)-methyl 5'-triphosphoguanosine)-ribonucleoside in snoRNA + S-adenosyl-L-methionine = a 5'-end (N(2),N(7)-dimethyl 5'-triphosphoguanosine)-ribonucleoside in snoRNA + S-adenosyl-L-homocysteine + H(+)</text>
        <dbReference type="Rhea" id="RHEA:78475"/>
        <dbReference type="Rhea" id="RHEA-COMP:19086"/>
        <dbReference type="Rhea" id="RHEA-COMP:19088"/>
        <dbReference type="ChEBI" id="CHEBI:15378"/>
        <dbReference type="ChEBI" id="CHEBI:57856"/>
        <dbReference type="ChEBI" id="CHEBI:59789"/>
        <dbReference type="ChEBI" id="CHEBI:156461"/>
        <dbReference type="ChEBI" id="CHEBI:172880"/>
    </reaction>
    <physiologicalReaction direction="left-to-right" evidence="4">
        <dbReference type="Rhea" id="RHEA:78476"/>
    </physiologicalReaction>
</comment>
<comment type="similarity">
    <text evidence="2">Belongs to the methyltransferase superfamily. Trimethylguanosine synthase family.</text>
</comment>
<dbReference type="Pfam" id="PF09445">
    <property type="entry name" value="Methyltransf_15"/>
    <property type="match status" value="1"/>
</dbReference>
<evidence type="ECO:0000256" key="6">
    <source>
        <dbReference type="ARBA" id="ARBA00049075"/>
    </source>
</evidence>
<dbReference type="PANTHER" id="PTHR14741">
    <property type="entry name" value="S-ADENOSYLMETHIONINE-DEPENDENT METHYLTRANSFERASE RELATED"/>
    <property type="match status" value="1"/>
</dbReference>
<name>A0A1B2JDP9_PICPA</name>
<comment type="catalytic activity">
    <reaction evidence="3">
        <text>a 5'-end (N(2),N(7)-dimethyl 5'-triphosphoguanosine)-ribonucleoside in snoRNA + S-adenosyl-L-methionine = a 5'-end (N(2),N(2),N(7)-trimethyl 5'-triphosphoguanosine)-ribonucleoside in snoRNA + S-adenosyl-L-homocysteine + H(+)</text>
        <dbReference type="Rhea" id="RHEA:78507"/>
        <dbReference type="Rhea" id="RHEA-COMP:19088"/>
        <dbReference type="Rhea" id="RHEA-COMP:19090"/>
        <dbReference type="ChEBI" id="CHEBI:15378"/>
        <dbReference type="ChEBI" id="CHEBI:57856"/>
        <dbReference type="ChEBI" id="CHEBI:59789"/>
        <dbReference type="ChEBI" id="CHEBI:167623"/>
        <dbReference type="ChEBI" id="CHEBI:172880"/>
    </reaction>
    <physiologicalReaction direction="left-to-right" evidence="3">
        <dbReference type="Rhea" id="RHEA:78508"/>
    </physiologicalReaction>
</comment>
<gene>
    <name evidence="8" type="primary">TGS1</name>
    <name evidence="8" type="ORF">ATY40_BA7503229</name>
</gene>
<comment type="catalytic activity">
    <reaction evidence="5">
        <text>a 5'-end (N(2),N(7)-dimethyl 5'-triphosphoguanosine)-ribonucleoside in snRNA + S-adenosyl-L-methionine = a 5'-end (N(2),N(2),N(7)-trimethyl 5'-triphosphoguanosine)-ribonucleoside in snRNA + S-adenosyl-L-homocysteine + H(+)</text>
        <dbReference type="Rhea" id="RHEA:78479"/>
        <dbReference type="Rhea" id="RHEA-COMP:19087"/>
        <dbReference type="Rhea" id="RHEA-COMP:19089"/>
        <dbReference type="ChEBI" id="CHEBI:15378"/>
        <dbReference type="ChEBI" id="CHEBI:57856"/>
        <dbReference type="ChEBI" id="CHEBI:59789"/>
        <dbReference type="ChEBI" id="CHEBI:167623"/>
        <dbReference type="ChEBI" id="CHEBI:172880"/>
    </reaction>
    <physiologicalReaction direction="left-to-right" evidence="5">
        <dbReference type="Rhea" id="RHEA:78480"/>
    </physiologicalReaction>
</comment>
<organism evidence="8 9">
    <name type="scientific">Komagataella pastoris</name>
    <name type="common">Yeast</name>
    <name type="synonym">Pichia pastoris</name>
    <dbReference type="NCBI Taxonomy" id="4922"/>
    <lineage>
        <taxon>Eukaryota</taxon>
        <taxon>Fungi</taxon>
        <taxon>Dikarya</taxon>
        <taxon>Ascomycota</taxon>
        <taxon>Saccharomycotina</taxon>
        <taxon>Pichiomycetes</taxon>
        <taxon>Pichiales</taxon>
        <taxon>Pichiaceae</taxon>
        <taxon>Komagataella</taxon>
    </lineage>
</organism>
<dbReference type="AlphaFoldDB" id="A0A1B2JDP9"/>
<evidence type="ECO:0000256" key="2">
    <source>
        <dbReference type="ARBA" id="ARBA00025783"/>
    </source>
</evidence>
<evidence type="ECO:0000256" key="1">
    <source>
        <dbReference type="ARBA" id="ARBA00018517"/>
    </source>
</evidence>
<dbReference type="CDD" id="cd02440">
    <property type="entry name" value="AdoMet_MTases"/>
    <property type="match status" value="1"/>
</dbReference>
<evidence type="ECO:0000256" key="7">
    <source>
        <dbReference type="ARBA" id="ARBA00049790"/>
    </source>
</evidence>
<dbReference type="EMBL" id="CP014585">
    <property type="protein sequence ID" value="ANZ76166.1"/>
    <property type="molecule type" value="Genomic_DNA"/>
</dbReference>
<sequence>MGKRRRTDANNPLPSRISKFWNQRYTLFSKFDDGIQLNEELWYSVTPEEMAMYLAKFFRHIFPEAKTILDICSGGGGNTIQFARYFPNSKIFGIDNTQANIDCAIVNSAVYNVEDRITYLLRDWENYHLFINELKELIGPVDVAFCSPPWGGPSYLNQEVYDSENIKPLGLERLLESMFQLTENVVLFLPRNTNKTQLSAVTRKLKGPSAKCRVVEAYVNERPKGILCFWGKKFTSYQPKNDSTDEEGY</sequence>
<reference evidence="8 9" key="1">
    <citation type="submission" date="2016-02" db="EMBL/GenBank/DDBJ databases">
        <title>Comparative genomic and transcriptomic foundation for Pichia pastoris.</title>
        <authorList>
            <person name="Love K.R."/>
            <person name="Shah K.A."/>
            <person name="Whittaker C.A."/>
            <person name="Wu J."/>
            <person name="Bartlett M.C."/>
            <person name="Ma D."/>
            <person name="Leeson R.L."/>
            <person name="Priest M."/>
            <person name="Young S.K."/>
            <person name="Love J.C."/>
        </authorList>
    </citation>
    <scope>NUCLEOTIDE SEQUENCE [LARGE SCALE GENOMIC DNA]</scope>
    <source>
        <strain evidence="8 9">ATCC 28485</strain>
    </source>
</reference>
<dbReference type="SUPFAM" id="SSF53335">
    <property type="entry name" value="S-adenosyl-L-methionine-dependent methyltransferases"/>
    <property type="match status" value="1"/>
</dbReference>
<evidence type="ECO:0000256" key="3">
    <source>
        <dbReference type="ARBA" id="ARBA00047418"/>
    </source>
</evidence>
<evidence type="ECO:0000313" key="9">
    <source>
        <dbReference type="Proteomes" id="UP000094565"/>
    </source>
</evidence>
<evidence type="ECO:0000256" key="4">
    <source>
        <dbReference type="ARBA" id="ARBA00048740"/>
    </source>
</evidence>
<evidence type="ECO:0000313" key="8">
    <source>
        <dbReference type="EMBL" id="ANZ76166.1"/>
    </source>
</evidence>
<accession>A0A1B2JDP9</accession>
<evidence type="ECO:0000256" key="5">
    <source>
        <dbReference type="ARBA" id="ARBA00048763"/>
    </source>
</evidence>
<keyword evidence="9" id="KW-1185">Reference proteome</keyword>
<dbReference type="OrthoDB" id="194443at2759"/>
<dbReference type="Gene3D" id="3.40.50.150">
    <property type="entry name" value="Vaccinia Virus protein VP39"/>
    <property type="match status" value="1"/>
</dbReference>
<dbReference type="GO" id="GO:0071164">
    <property type="term" value="F:RNA cap trimethylguanosine synthase activity"/>
    <property type="evidence" value="ECO:0007669"/>
    <property type="project" value="TreeGrafter"/>
</dbReference>